<reference evidence="6" key="1">
    <citation type="journal article" date="2021" name="PeerJ">
        <title>Extensive microbial diversity within the chicken gut microbiome revealed by metagenomics and culture.</title>
        <authorList>
            <person name="Gilroy R."/>
            <person name="Ravi A."/>
            <person name="Getino M."/>
            <person name="Pursley I."/>
            <person name="Horton D.L."/>
            <person name="Alikhan N.F."/>
            <person name="Baker D."/>
            <person name="Gharbi K."/>
            <person name="Hall N."/>
            <person name="Watson M."/>
            <person name="Adriaenssens E.M."/>
            <person name="Foster-Nyarko E."/>
            <person name="Jarju S."/>
            <person name="Secka A."/>
            <person name="Antonio M."/>
            <person name="Oren A."/>
            <person name="Chaudhuri R.R."/>
            <person name="La Ragione R."/>
            <person name="Hildebrand F."/>
            <person name="Pallen M.J."/>
        </authorList>
    </citation>
    <scope>NUCLEOTIDE SEQUENCE</scope>
    <source>
        <strain evidence="6">CHK187-11901</strain>
    </source>
</reference>
<evidence type="ECO:0000256" key="5">
    <source>
        <dbReference type="SAM" id="Phobius"/>
    </source>
</evidence>
<keyword evidence="4 5" id="KW-0472">Membrane</keyword>
<sequence length="205" mass="21663">MFHGILLVCALSVDSLLAALAYALRGIHIPLPSALIIAGVSAGFLGISFVSAIALGTLLSQEMASGLSALMFAGLSLYSFFQSSLKRLLRHAARRLLTFHCGGAVFVLEIYLDEAKADRDHSQVLSAVEAFYLAVALSLDSLLSGMALGLDISQPLLVVAADFIAALCSIFAGGMLARRTIGSLRFDMGLISGFLYAILAVSRFF</sequence>
<proteinExistence type="predicted"/>
<dbReference type="InterPro" id="IPR003810">
    <property type="entry name" value="Mntp/YtaF"/>
</dbReference>
<keyword evidence="2 5" id="KW-0812">Transmembrane</keyword>
<dbReference type="PANTHER" id="PTHR35529:SF2">
    <property type="entry name" value="SPORULATION PROTEIN YTAF-RELATED"/>
    <property type="match status" value="1"/>
</dbReference>
<organism evidence="6 7">
    <name type="scientific">Candidatus Merdibacter merdavium</name>
    <dbReference type="NCBI Taxonomy" id="2838692"/>
    <lineage>
        <taxon>Bacteria</taxon>
        <taxon>Bacillati</taxon>
        <taxon>Bacillota</taxon>
        <taxon>Erysipelotrichia</taxon>
        <taxon>Erysipelotrichales</taxon>
        <taxon>Erysipelotrichaceae</taxon>
        <taxon>Merdibacter</taxon>
    </lineage>
</organism>
<feature type="transmembrane region" description="Helical" evidence="5">
    <location>
        <begin position="33"/>
        <end position="56"/>
    </location>
</feature>
<evidence type="ECO:0000256" key="1">
    <source>
        <dbReference type="ARBA" id="ARBA00022475"/>
    </source>
</evidence>
<protein>
    <submittedName>
        <fullName evidence="6">Sporulation protein</fullName>
    </submittedName>
</protein>
<keyword evidence="3 5" id="KW-1133">Transmembrane helix</keyword>
<dbReference type="Proteomes" id="UP000823896">
    <property type="component" value="Unassembled WGS sequence"/>
</dbReference>
<name>A0A9D2NQW3_9FIRM</name>
<evidence type="ECO:0000256" key="3">
    <source>
        <dbReference type="ARBA" id="ARBA00022989"/>
    </source>
</evidence>
<feature type="transmembrane region" description="Helical" evidence="5">
    <location>
        <begin position="124"/>
        <end position="150"/>
    </location>
</feature>
<reference evidence="6" key="2">
    <citation type="submission" date="2021-04" db="EMBL/GenBank/DDBJ databases">
        <authorList>
            <person name="Gilroy R."/>
        </authorList>
    </citation>
    <scope>NUCLEOTIDE SEQUENCE</scope>
    <source>
        <strain evidence="6">CHK187-11901</strain>
    </source>
</reference>
<evidence type="ECO:0000313" key="6">
    <source>
        <dbReference type="EMBL" id="HJC36337.1"/>
    </source>
</evidence>
<feature type="transmembrane region" description="Helical" evidence="5">
    <location>
        <begin position="63"/>
        <end position="81"/>
    </location>
</feature>
<evidence type="ECO:0000256" key="2">
    <source>
        <dbReference type="ARBA" id="ARBA00022692"/>
    </source>
</evidence>
<accession>A0A9D2NQW3</accession>
<dbReference type="AlphaFoldDB" id="A0A9D2NQW3"/>
<evidence type="ECO:0000313" key="7">
    <source>
        <dbReference type="Proteomes" id="UP000823896"/>
    </source>
</evidence>
<feature type="transmembrane region" description="Helical" evidence="5">
    <location>
        <begin position="93"/>
        <end position="112"/>
    </location>
</feature>
<keyword evidence="1" id="KW-1003">Cell membrane</keyword>
<dbReference type="PANTHER" id="PTHR35529">
    <property type="entry name" value="MANGANESE EFFLUX PUMP MNTP-RELATED"/>
    <property type="match status" value="1"/>
</dbReference>
<evidence type="ECO:0000256" key="4">
    <source>
        <dbReference type="ARBA" id="ARBA00023136"/>
    </source>
</evidence>
<feature type="transmembrane region" description="Helical" evidence="5">
    <location>
        <begin position="184"/>
        <end position="204"/>
    </location>
</feature>
<dbReference type="EMBL" id="DWWM01000026">
    <property type="protein sequence ID" value="HJC36337.1"/>
    <property type="molecule type" value="Genomic_DNA"/>
</dbReference>
<gene>
    <name evidence="6" type="ORF">H9702_04320</name>
</gene>
<feature type="transmembrane region" description="Helical" evidence="5">
    <location>
        <begin position="156"/>
        <end position="177"/>
    </location>
</feature>
<comment type="caution">
    <text evidence="6">The sequence shown here is derived from an EMBL/GenBank/DDBJ whole genome shotgun (WGS) entry which is preliminary data.</text>
</comment>